<proteinExistence type="predicted"/>
<dbReference type="AlphaFoldDB" id="A0A1Y1LRJ2"/>
<organism evidence="2">
    <name type="scientific">Photinus pyralis</name>
    <name type="common">Common eastern firefly</name>
    <name type="synonym">Lampyris pyralis</name>
    <dbReference type="NCBI Taxonomy" id="7054"/>
    <lineage>
        <taxon>Eukaryota</taxon>
        <taxon>Metazoa</taxon>
        <taxon>Ecdysozoa</taxon>
        <taxon>Arthropoda</taxon>
        <taxon>Hexapoda</taxon>
        <taxon>Insecta</taxon>
        <taxon>Pterygota</taxon>
        <taxon>Neoptera</taxon>
        <taxon>Endopterygota</taxon>
        <taxon>Coleoptera</taxon>
        <taxon>Polyphaga</taxon>
        <taxon>Elateriformia</taxon>
        <taxon>Elateroidea</taxon>
        <taxon>Lampyridae</taxon>
        <taxon>Lampyrinae</taxon>
        <taxon>Photinus</taxon>
    </lineage>
</organism>
<evidence type="ECO:0000313" key="2">
    <source>
        <dbReference type="EMBL" id="JAV75591.1"/>
    </source>
</evidence>
<reference evidence="2" key="1">
    <citation type="journal article" date="2016" name="Sci. Rep.">
        <title>Molecular characterization of firefly nuptial gifts: a multi-omics approach sheds light on postcopulatory sexual selection.</title>
        <authorList>
            <person name="Al-Wathiqui N."/>
            <person name="Fallon T.R."/>
            <person name="South A."/>
            <person name="Weng J.K."/>
            <person name="Lewis S.M."/>
        </authorList>
    </citation>
    <scope>NUCLEOTIDE SEQUENCE</scope>
</reference>
<sequence>MNKVLLFLCICLYMGQGNMQWLSRGSPFVNYRIGDTNEETLGSPIILVPRNHITVGLTYGYQRDAKGNPAPIWDIDKHYPPSKPSYMPAPQPQVKRWPIQHNGVRYGINAKGQRAPVWER</sequence>
<dbReference type="EMBL" id="GEZM01050424">
    <property type="protein sequence ID" value="JAV75591.1"/>
    <property type="molecule type" value="Transcribed_RNA"/>
</dbReference>
<feature type="signal peptide" evidence="1">
    <location>
        <begin position="1"/>
        <end position="17"/>
    </location>
</feature>
<keyword evidence="1" id="KW-0732">Signal</keyword>
<accession>A0A1Y1LRJ2</accession>
<evidence type="ECO:0000256" key="1">
    <source>
        <dbReference type="SAM" id="SignalP"/>
    </source>
</evidence>
<protein>
    <submittedName>
        <fullName evidence="2">Uncharacterized protein</fullName>
    </submittedName>
</protein>
<feature type="chain" id="PRO_5013322157" evidence="1">
    <location>
        <begin position="18"/>
        <end position="120"/>
    </location>
</feature>
<name>A0A1Y1LRJ2_PHOPY</name>